<organism evidence="2 3">
    <name type="scientific">Aspergillus pseudotamarii</name>
    <dbReference type="NCBI Taxonomy" id="132259"/>
    <lineage>
        <taxon>Eukaryota</taxon>
        <taxon>Fungi</taxon>
        <taxon>Dikarya</taxon>
        <taxon>Ascomycota</taxon>
        <taxon>Pezizomycotina</taxon>
        <taxon>Eurotiomycetes</taxon>
        <taxon>Eurotiomycetidae</taxon>
        <taxon>Eurotiales</taxon>
        <taxon>Aspergillaceae</taxon>
        <taxon>Aspergillus</taxon>
        <taxon>Aspergillus subgen. Circumdati</taxon>
    </lineage>
</organism>
<keyword evidence="3" id="KW-1185">Reference proteome</keyword>
<accession>A0A5N6SWF0</accession>
<proteinExistence type="predicted"/>
<sequence>MHTTRRTCQHGSKLHETFSHFFLSLSSPYSFFFLPIPFSLVLLLDICVTPVLVACNDKYKKYGGIMRFCFTLHFQWHLGV</sequence>
<name>A0A5N6SWF0_ASPPS</name>
<feature type="transmembrane region" description="Helical" evidence="1">
    <location>
        <begin position="29"/>
        <end position="53"/>
    </location>
</feature>
<protein>
    <submittedName>
        <fullName evidence="2">Uncharacterized protein</fullName>
    </submittedName>
</protein>
<keyword evidence="1" id="KW-0812">Transmembrane</keyword>
<dbReference type="AlphaFoldDB" id="A0A5N6SWF0"/>
<dbReference type="Proteomes" id="UP000325672">
    <property type="component" value="Unassembled WGS sequence"/>
</dbReference>
<gene>
    <name evidence="2" type="ORF">BDV38DRAFT_77484</name>
</gene>
<evidence type="ECO:0000256" key="1">
    <source>
        <dbReference type="SAM" id="Phobius"/>
    </source>
</evidence>
<keyword evidence="1" id="KW-0472">Membrane</keyword>
<dbReference type="GeneID" id="43648123"/>
<dbReference type="RefSeq" id="XP_031914123.1">
    <property type="nucleotide sequence ID" value="XM_032063913.1"/>
</dbReference>
<dbReference type="EMBL" id="ML743573">
    <property type="protein sequence ID" value="KAE8138060.1"/>
    <property type="molecule type" value="Genomic_DNA"/>
</dbReference>
<evidence type="ECO:0000313" key="2">
    <source>
        <dbReference type="EMBL" id="KAE8138060.1"/>
    </source>
</evidence>
<reference evidence="2 3" key="1">
    <citation type="submission" date="2019-04" db="EMBL/GenBank/DDBJ databases">
        <title>Friends and foes A comparative genomics study of 23 Aspergillus species from section Flavi.</title>
        <authorList>
            <consortium name="DOE Joint Genome Institute"/>
            <person name="Kjaerbolling I."/>
            <person name="Vesth T."/>
            <person name="Frisvad J.C."/>
            <person name="Nybo J.L."/>
            <person name="Theobald S."/>
            <person name="Kildgaard S."/>
            <person name="Isbrandt T."/>
            <person name="Kuo A."/>
            <person name="Sato A."/>
            <person name="Lyhne E.K."/>
            <person name="Kogle M.E."/>
            <person name="Wiebenga A."/>
            <person name="Kun R.S."/>
            <person name="Lubbers R.J."/>
            <person name="Makela M.R."/>
            <person name="Barry K."/>
            <person name="Chovatia M."/>
            <person name="Clum A."/>
            <person name="Daum C."/>
            <person name="Haridas S."/>
            <person name="He G."/>
            <person name="LaButti K."/>
            <person name="Lipzen A."/>
            <person name="Mondo S."/>
            <person name="Riley R."/>
            <person name="Salamov A."/>
            <person name="Simmons B.A."/>
            <person name="Magnuson J.K."/>
            <person name="Henrissat B."/>
            <person name="Mortensen U.H."/>
            <person name="Larsen T.O."/>
            <person name="Devries R.P."/>
            <person name="Grigoriev I.V."/>
            <person name="Machida M."/>
            <person name="Baker S.E."/>
            <person name="Andersen M.R."/>
        </authorList>
    </citation>
    <scope>NUCLEOTIDE SEQUENCE [LARGE SCALE GENOMIC DNA]</scope>
    <source>
        <strain evidence="2 3">CBS 117625</strain>
    </source>
</reference>
<evidence type="ECO:0000313" key="3">
    <source>
        <dbReference type="Proteomes" id="UP000325672"/>
    </source>
</evidence>
<keyword evidence="1" id="KW-1133">Transmembrane helix</keyword>